<keyword evidence="3" id="KW-1185">Reference proteome</keyword>
<dbReference type="EMBL" id="JBHSGB010000010">
    <property type="protein sequence ID" value="MFC4655535.1"/>
    <property type="molecule type" value="Genomic_DNA"/>
</dbReference>
<accession>A0ABV9JMV9</accession>
<reference evidence="3" key="1">
    <citation type="journal article" date="2019" name="Int. J. Syst. Evol. Microbiol.">
        <title>The Global Catalogue of Microorganisms (GCM) 10K type strain sequencing project: providing services to taxonomists for standard genome sequencing and annotation.</title>
        <authorList>
            <consortium name="The Broad Institute Genomics Platform"/>
            <consortium name="The Broad Institute Genome Sequencing Center for Infectious Disease"/>
            <person name="Wu L."/>
            <person name="Ma J."/>
        </authorList>
    </citation>
    <scope>NUCLEOTIDE SEQUENCE [LARGE SCALE GENOMIC DNA]</scope>
    <source>
        <strain evidence="3">DT28</strain>
    </source>
</reference>
<gene>
    <name evidence="2" type="ORF">ACFO3I_10975</name>
</gene>
<sequence>MQRIGSGRGFERLQRLVRQQLGHELAAESDKTNTTAKAEVSGADFSQRHQQLASRSGAELELQTGYQQLTVLQRAQRRERMQKERQQNNLEQVMRLTQDYCPEHVASLEVDPDWFQQYCDLVLNISNPGMQQLWAKILAGEIGRPGSFSLRTLFLLHQMSYKEALALQRAASLTCKVRQQDSGHIYFGYLRSPSVWQFLTGRSKAVLNLSQFGLTYPQILSLIEVNLLHPSEIESGALDPATSLDLWYHQQQLQLKAKVPGLVLQYYKFTPMGTELLPLLSSQPNSNYLQALKQLLGPVIQFD</sequence>
<feature type="region of interest" description="Disordered" evidence="1">
    <location>
        <begin position="25"/>
        <end position="44"/>
    </location>
</feature>
<proteinExistence type="predicted"/>
<dbReference type="NCBIfam" id="TIGR03899">
    <property type="entry name" value="TIGR03899 family protein"/>
    <property type="match status" value="1"/>
</dbReference>
<dbReference type="InterPro" id="IPR021254">
    <property type="entry name" value="DUF2806"/>
</dbReference>
<evidence type="ECO:0000313" key="2">
    <source>
        <dbReference type="EMBL" id="MFC4655535.1"/>
    </source>
</evidence>
<dbReference type="Pfam" id="PF10987">
    <property type="entry name" value="DUF2806"/>
    <property type="match status" value="1"/>
</dbReference>
<dbReference type="RefSeq" id="WP_377334030.1">
    <property type="nucleotide sequence ID" value="NZ_JBHSGB010000010.1"/>
</dbReference>
<protein>
    <submittedName>
        <fullName evidence="2">TIGR03899 family protein</fullName>
    </submittedName>
</protein>
<dbReference type="Proteomes" id="UP001595962">
    <property type="component" value="Unassembled WGS sequence"/>
</dbReference>
<name>A0ABV9JMV9_9GAMM</name>
<organism evidence="2 3">
    <name type="scientific">Rheinheimera marina</name>
    <dbReference type="NCBI Taxonomy" id="1774958"/>
    <lineage>
        <taxon>Bacteria</taxon>
        <taxon>Pseudomonadati</taxon>
        <taxon>Pseudomonadota</taxon>
        <taxon>Gammaproteobacteria</taxon>
        <taxon>Chromatiales</taxon>
        <taxon>Chromatiaceae</taxon>
        <taxon>Rheinheimera</taxon>
    </lineage>
</organism>
<evidence type="ECO:0000313" key="3">
    <source>
        <dbReference type="Proteomes" id="UP001595962"/>
    </source>
</evidence>
<comment type="caution">
    <text evidence="2">The sequence shown here is derived from an EMBL/GenBank/DDBJ whole genome shotgun (WGS) entry which is preliminary data.</text>
</comment>
<evidence type="ECO:0000256" key="1">
    <source>
        <dbReference type="SAM" id="MobiDB-lite"/>
    </source>
</evidence>